<feature type="transmembrane region" description="Helical" evidence="15">
    <location>
        <begin position="215"/>
        <end position="236"/>
    </location>
</feature>
<dbReference type="GO" id="GO:0007601">
    <property type="term" value="P:visual perception"/>
    <property type="evidence" value="ECO:0007669"/>
    <property type="project" value="UniProtKB-KW"/>
</dbReference>
<dbReference type="GO" id="GO:0007602">
    <property type="term" value="P:phototransduction"/>
    <property type="evidence" value="ECO:0007669"/>
    <property type="project" value="UniProtKB-KW"/>
</dbReference>
<dbReference type="Pfam" id="PF00001">
    <property type="entry name" value="7tm_1"/>
    <property type="match status" value="1"/>
</dbReference>
<keyword evidence="10" id="KW-0675">Receptor</keyword>
<evidence type="ECO:0000256" key="4">
    <source>
        <dbReference type="ARBA" id="ARBA00022925"/>
    </source>
</evidence>
<dbReference type="CDD" id="cd15072">
    <property type="entry name" value="7tmA_Retinal_GPR"/>
    <property type="match status" value="1"/>
</dbReference>
<evidence type="ECO:0000256" key="14">
    <source>
        <dbReference type="ARBA" id="ARBA00073686"/>
    </source>
</evidence>
<dbReference type="PROSITE" id="PS50262">
    <property type="entry name" value="G_PROTEIN_RECEP_F1_2"/>
    <property type="match status" value="1"/>
</dbReference>
<dbReference type="Gene3D" id="1.20.1070.10">
    <property type="entry name" value="Rhodopsin 7-helix transmembrane proteins"/>
    <property type="match status" value="1"/>
</dbReference>
<evidence type="ECO:0000256" key="11">
    <source>
        <dbReference type="ARBA" id="ARBA00023224"/>
    </source>
</evidence>
<evidence type="ECO:0000313" key="18">
    <source>
        <dbReference type="Proteomes" id="UP000829720"/>
    </source>
</evidence>
<dbReference type="AlphaFoldDB" id="A0A8T3CW75"/>
<keyword evidence="11" id="KW-0807">Transducer</keyword>
<keyword evidence="4" id="KW-0681">Retinal protein</keyword>
<proteinExistence type="predicted"/>
<dbReference type="InterPro" id="IPR000276">
    <property type="entry name" value="GPCR_Rhodpsn"/>
</dbReference>
<keyword evidence="6" id="KW-0157">Chromophore</keyword>
<keyword evidence="18" id="KW-1185">Reference proteome</keyword>
<feature type="transmembrane region" description="Helical" evidence="15">
    <location>
        <begin position="173"/>
        <end position="194"/>
    </location>
</feature>
<dbReference type="EMBL" id="JAERUA010000019">
    <property type="protein sequence ID" value="KAI1886865.1"/>
    <property type="molecule type" value="Genomic_DNA"/>
</dbReference>
<keyword evidence="7" id="KW-0297">G-protein coupled receptor</keyword>
<dbReference type="InterPro" id="IPR017452">
    <property type="entry name" value="GPCR_Rhodpsn_7TM"/>
</dbReference>
<evidence type="ECO:0000256" key="10">
    <source>
        <dbReference type="ARBA" id="ARBA00023170"/>
    </source>
</evidence>
<keyword evidence="12" id="KW-0844">Vision</keyword>
<gene>
    <name evidence="17" type="ORF">AGOR_G00200190</name>
</gene>
<dbReference type="OrthoDB" id="10015560at2759"/>
<evidence type="ECO:0000256" key="6">
    <source>
        <dbReference type="ARBA" id="ARBA00022991"/>
    </source>
</evidence>
<dbReference type="GO" id="GO:0004930">
    <property type="term" value="F:G protein-coupled receptor activity"/>
    <property type="evidence" value="ECO:0007669"/>
    <property type="project" value="UniProtKB-KW"/>
</dbReference>
<evidence type="ECO:0000259" key="16">
    <source>
        <dbReference type="PROSITE" id="PS50262"/>
    </source>
</evidence>
<feature type="transmembrane region" description="Helical" evidence="15">
    <location>
        <begin position="92"/>
        <end position="111"/>
    </location>
</feature>
<evidence type="ECO:0000256" key="9">
    <source>
        <dbReference type="ARBA" id="ARBA00023157"/>
    </source>
</evidence>
<evidence type="ECO:0000256" key="8">
    <source>
        <dbReference type="ARBA" id="ARBA00023136"/>
    </source>
</evidence>
<keyword evidence="4" id="KW-0600">Photoreceptor protein</keyword>
<keyword evidence="3 15" id="KW-0812">Transmembrane</keyword>
<evidence type="ECO:0000256" key="7">
    <source>
        <dbReference type="ARBA" id="ARBA00023040"/>
    </source>
</evidence>
<comment type="function">
    <text evidence="13">Receptor for all-trans- and 11-cis-retinal. Binds preferentially to the former and may catalyze the isomerization of the chromophore by a retinochrome-like mechanism.</text>
</comment>
<keyword evidence="9" id="KW-1015">Disulfide bond</keyword>
<dbReference type="InterPro" id="IPR001793">
    <property type="entry name" value="RPE_GPCR"/>
</dbReference>
<dbReference type="GO" id="GO:0016020">
    <property type="term" value="C:membrane"/>
    <property type="evidence" value="ECO:0007669"/>
    <property type="project" value="UniProtKB-SubCell"/>
</dbReference>
<evidence type="ECO:0000256" key="13">
    <source>
        <dbReference type="ARBA" id="ARBA00057095"/>
    </source>
</evidence>
<dbReference type="FunFam" id="1.20.1070.10:FF:000139">
    <property type="entry name" value="RPE-retinal G protein-coupled receptor isoform X1"/>
    <property type="match status" value="1"/>
</dbReference>
<comment type="subcellular location">
    <subcellularLocation>
        <location evidence="1">Membrane</location>
        <topology evidence="1">Multi-pass membrane protein</topology>
    </subcellularLocation>
</comment>
<keyword evidence="5 15" id="KW-1133">Transmembrane helix</keyword>
<dbReference type="Proteomes" id="UP000829720">
    <property type="component" value="Unassembled WGS sequence"/>
</dbReference>
<evidence type="ECO:0000256" key="15">
    <source>
        <dbReference type="SAM" id="Phobius"/>
    </source>
</evidence>
<keyword evidence="8 15" id="KW-0472">Membrane</keyword>
<dbReference type="PRINTS" id="PR00667">
    <property type="entry name" value="RPERETINALR"/>
</dbReference>
<evidence type="ECO:0000313" key="17">
    <source>
        <dbReference type="EMBL" id="KAI1886865.1"/>
    </source>
</evidence>
<dbReference type="PRINTS" id="PR00237">
    <property type="entry name" value="GPCRRHODOPSN"/>
</dbReference>
<feature type="transmembrane region" description="Helical" evidence="15">
    <location>
        <begin position="123"/>
        <end position="145"/>
    </location>
</feature>
<name>A0A8T3CW75_9TELE</name>
<evidence type="ECO:0000256" key="12">
    <source>
        <dbReference type="ARBA" id="ARBA00023305"/>
    </source>
</evidence>
<comment type="caution">
    <text evidence="17">The sequence shown here is derived from an EMBL/GenBank/DDBJ whole genome shotgun (WGS) entry which is preliminary data.</text>
</comment>
<reference evidence="17" key="1">
    <citation type="submission" date="2021-01" db="EMBL/GenBank/DDBJ databases">
        <authorList>
            <person name="Zahm M."/>
            <person name="Roques C."/>
            <person name="Cabau C."/>
            <person name="Klopp C."/>
            <person name="Donnadieu C."/>
            <person name="Jouanno E."/>
            <person name="Lampietro C."/>
            <person name="Louis A."/>
            <person name="Herpin A."/>
            <person name="Echchiki A."/>
            <person name="Berthelot C."/>
            <person name="Parey E."/>
            <person name="Roest-Crollius H."/>
            <person name="Braasch I."/>
            <person name="Postlethwait J."/>
            <person name="Bobe J."/>
            <person name="Montfort J."/>
            <person name="Bouchez O."/>
            <person name="Begum T."/>
            <person name="Mejri S."/>
            <person name="Adams A."/>
            <person name="Chen W.-J."/>
            <person name="Guiguen Y."/>
        </authorList>
    </citation>
    <scope>NUCLEOTIDE SEQUENCE</scope>
    <source>
        <tissue evidence="17">Blood</tissue>
    </source>
</reference>
<evidence type="ECO:0000256" key="1">
    <source>
        <dbReference type="ARBA" id="ARBA00004141"/>
    </source>
</evidence>
<feature type="transmembrane region" description="Helical" evidence="15">
    <location>
        <begin position="54"/>
        <end position="80"/>
    </location>
</feature>
<protein>
    <recommendedName>
        <fullName evidence="14">RPE-retinal G protein-coupled receptor</fullName>
    </recommendedName>
</protein>
<dbReference type="PANTHER" id="PTHR24240">
    <property type="entry name" value="OPSIN"/>
    <property type="match status" value="1"/>
</dbReference>
<feature type="domain" description="G-protein coupled receptors family 1 profile" evidence="16">
    <location>
        <begin position="33"/>
        <end position="265"/>
    </location>
</feature>
<organism evidence="17 18">
    <name type="scientific">Albula goreensis</name>
    <dbReference type="NCBI Taxonomy" id="1534307"/>
    <lineage>
        <taxon>Eukaryota</taxon>
        <taxon>Metazoa</taxon>
        <taxon>Chordata</taxon>
        <taxon>Craniata</taxon>
        <taxon>Vertebrata</taxon>
        <taxon>Euteleostomi</taxon>
        <taxon>Actinopterygii</taxon>
        <taxon>Neopterygii</taxon>
        <taxon>Teleostei</taxon>
        <taxon>Albuliformes</taxon>
        <taxon>Albulidae</taxon>
        <taxon>Albula</taxon>
    </lineage>
</organism>
<sequence>MVTSYSLPEGFTDFDMFSFGSALLVGGVLGFFLNAISIFSFLAIKEMRTANNFLVFNLALADISLNVNGIVAAYASFIRYWPFGADGCQTHAFQGMVAALASISFIGAIAWDRYHQYCTKQKLQWSTSMTLVVIVWVLSVFWAFLPLTGWGDYDFEPLRTCCTLDYSKGDRNYTTYVLTLTFFYLIIPALTMFTSYQSIHKQFKKTGKYRLNTAWPLRVLLLCWGPYVLLCMYATVENVRVVSPKFRMVLPVLAKTTPAFHALLYSFGSESYRAGIWQFLSGQKMAQIQSEKSK</sequence>
<dbReference type="InterPro" id="IPR050125">
    <property type="entry name" value="GPCR_opsins"/>
</dbReference>
<evidence type="ECO:0000256" key="3">
    <source>
        <dbReference type="ARBA" id="ARBA00022692"/>
    </source>
</evidence>
<keyword evidence="2" id="KW-0716">Sensory transduction</keyword>
<feature type="transmembrane region" description="Helical" evidence="15">
    <location>
        <begin position="248"/>
        <end position="267"/>
    </location>
</feature>
<evidence type="ECO:0000256" key="2">
    <source>
        <dbReference type="ARBA" id="ARBA00022606"/>
    </source>
</evidence>
<accession>A0A8T3CW75</accession>
<feature type="transmembrane region" description="Helical" evidence="15">
    <location>
        <begin position="20"/>
        <end position="42"/>
    </location>
</feature>
<evidence type="ECO:0000256" key="5">
    <source>
        <dbReference type="ARBA" id="ARBA00022989"/>
    </source>
</evidence>
<dbReference type="SUPFAM" id="SSF81321">
    <property type="entry name" value="Family A G protein-coupled receptor-like"/>
    <property type="match status" value="1"/>
</dbReference>